<evidence type="ECO:0000256" key="3">
    <source>
        <dbReference type="ARBA" id="ARBA00023015"/>
    </source>
</evidence>
<keyword evidence="1 6" id="KW-0597">Phosphoprotein</keyword>
<evidence type="ECO:0000256" key="5">
    <source>
        <dbReference type="ARBA" id="ARBA00023163"/>
    </source>
</evidence>
<dbReference type="GO" id="GO:0000156">
    <property type="term" value="F:phosphorelay response regulator activity"/>
    <property type="evidence" value="ECO:0007669"/>
    <property type="project" value="TreeGrafter"/>
</dbReference>
<feature type="region of interest" description="Disordered" evidence="8">
    <location>
        <begin position="339"/>
        <end position="365"/>
    </location>
</feature>
<feature type="domain" description="Response regulatory" evidence="9">
    <location>
        <begin position="2"/>
        <end position="113"/>
    </location>
</feature>
<dbReference type="SUPFAM" id="SSF52172">
    <property type="entry name" value="CheY-like"/>
    <property type="match status" value="1"/>
</dbReference>
<dbReference type="PROSITE" id="PS51755">
    <property type="entry name" value="OMPR_PHOB"/>
    <property type="match status" value="1"/>
</dbReference>
<feature type="modified residue" description="4-aspartylphosphate" evidence="6">
    <location>
        <position position="49"/>
    </location>
</feature>
<dbReference type="GO" id="GO:0032993">
    <property type="term" value="C:protein-DNA complex"/>
    <property type="evidence" value="ECO:0007669"/>
    <property type="project" value="TreeGrafter"/>
</dbReference>
<dbReference type="Gene3D" id="6.10.250.690">
    <property type="match status" value="1"/>
</dbReference>
<dbReference type="InterPro" id="IPR016032">
    <property type="entry name" value="Sig_transdc_resp-reg_C-effctor"/>
</dbReference>
<dbReference type="GO" id="GO:0005829">
    <property type="term" value="C:cytosol"/>
    <property type="evidence" value="ECO:0007669"/>
    <property type="project" value="TreeGrafter"/>
</dbReference>
<dbReference type="GO" id="GO:0006355">
    <property type="term" value="P:regulation of DNA-templated transcription"/>
    <property type="evidence" value="ECO:0007669"/>
    <property type="project" value="InterPro"/>
</dbReference>
<dbReference type="InterPro" id="IPR001867">
    <property type="entry name" value="OmpR/PhoB-type_DNA-bd"/>
</dbReference>
<evidence type="ECO:0000313" key="11">
    <source>
        <dbReference type="EMBL" id="VEB41486.1"/>
    </source>
</evidence>
<feature type="DNA-binding region" description="OmpR/PhoB-type" evidence="7">
    <location>
        <begin position="118"/>
        <end position="212"/>
    </location>
</feature>
<keyword evidence="5" id="KW-0804">Transcription</keyword>
<name>A0A3S5DLB3_CHRVL</name>
<dbReference type="SUPFAM" id="SSF46894">
    <property type="entry name" value="C-terminal effector domain of the bipartite response regulators"/>
    <property type="match status" value="1"/>
</dbReference>
<dbReference type="Pfam" id="PF00072">
    <property type="entry name" value="Response_reg"/>
    <property type="match status" value="1"/>
</dbReference>
<dbReference type="InterPro" id="IPR001789">
    <property type="entry name" value="Sig_transdc_resp-reg_receiver"/>
</dbReference>
<dbReference type="PANTHER" id="PTHR48111">
    <property type="entry name" value="REGULATOR OF RPOS"/>
    <property type="match status" value="1"/>
</dbReference>
<dbReference type="GO" id="GO:0000976">
    <property type="term" value="F:transcription cis-regulatory region binding"/>
    <property type="evidence" value="ECO:0007669"/>
    <property type="project" value="TreeGrafter"/>
</dbReference>
<dbReference type="Pfam" id="PF00486">
    <property type="entry name" value="Trans_reg_C"/>
    <property type="match status" value="1"/>
</dbReference>
<dbReference type="PROSITE" id="PS50110">
    <property type="entry name" value="RESPONSE_REGULATORY"/>
    <property type="match status" value="1"/>
</dbReference>
<protein>
    <submittedName>
        <fullName evidence="11">Alkaline phosphatase synthesis transcriptional regulatory protein phoP</fullName>
    </submittedName>
</protein>
<evidence type="ECO:0000256" key="4">
    <source>
        <dbReference type="ARBA" id="ARBA00023125"/>
    </source>
</evidence>
<dbReference type="Proteomes" id="UP000275777">
    <property type="component" value="Chromosome"/>
</dbReference>
<feature type="domain" description="OmpR/PhoB-type" evidence="10">
    <location>
        <begin position="118"/>
        <end position="212"/>
    </location>
</feature>
<dbReference type="Pfam" id="PF11060">
    <property type="entry name" value="DUF2861"/>
    <property type="match status" value="1"/>
</dbReference>
<evidence type="ECO:0000259" key="9">
    <source>
        <dbReference type="PROSITE" id="PS50110"/>
    </source>
</evidence>
<dbReference type="PANTHER" id="PTHR48111:SF21">
    <property type="entry name" value="DNA-BINDING DUAL MASTER TRANSCRIPTIONAL REGULATOR RPAA"/>
    <property type="match status" value="1"/>
</dbReference>
<dbReference type="CDD" id="cd00383">
    <property type="entry name" value="trans_reg_C"/>
    <property type="match status" value="1"/>
</dbReference>
<organism evidence="11 12">
    <name type="scientific">Chromobacterium violaceum</name>
    <dbReference type="NCBI Taxonomy" id="536"/>
    <lineage>
        <taxon>Bacteria</taxon>
        <taxon>Pseudomonadati</taxon>
        <taxon>Pseudomonadota</taxon>
        <taxon>Betaproteobacteria</taxon>
        <taxon>Neisseriales</taxon>
        <taxon>Chromobacteriaceae</taxon>
        <taxon>Chromobacterium</taxon>
    </lineage>
</organism>
<dbReference type="EMBL" id="LR134182">
    <property type="protein sequence ID" value="VEB41486.1"/>
    <property type="molecule type" value="Genomic_DNA"/>
</dbReference>
<evidence type="ECO:0000256" key="1">
    <source>
        <dbReference type="ARBA" id="ARBA00022553"/>
    </source>
</evidence>
<dbReference type="SMART" id="SM00862">
    <property type="entry name" value="Trans_reg_C"/>
    <property type="match status" value="1"/>
</dbReference>
<keyword evidence="4 7" id="KW-0238">DNA-binding</keyword>
<dbReference type="InterPro" id="IPR011006">
    <property type="entry name" value="CheY-like_superfamily"/>
</dbReference>
<evidence type="ECO:0000256" key="7">
    <source>
        <dbReference type="PROSITE-ProRule" id="PRU01091"/>
    </source>
</evidence>
<dbReference type="InterPro" id="IPR036388">
    <property type="entry name" value="WH-like_DNA-bd_sf"/>
</dbReference>
<evidence type="ECO:0000256" key="6">
    <source>
        <dbReference type="PROSITE-ProRule" id="PRU00169"/>
    </source>
</evidence>
<dbReference type="InterPro" id="IPR039420">
    <property type="entry name" value="WalR-like"/>
</dbReference>
<dbReference type="Gene3D" id="3.40.50.2300">
    <property type="match status" value="1"/>
</dbReference>
<evidence type="ECO:0000256" key="8">
    <source>
        <dbReference type="SAM" id="MobiDB-lite"/>
    </source>
</evidence>
<sequence length="482" mass="53144">MTILLIEDDAELGAGLRQFLQQQGYDCLWLRDGGEVAAHWRQAELAILDRQLPDGDSLRLLPQWLALKALPVIVLTARVELDDRVAGLEAGARDYLTKPFAHVELLARVRAQLRPLGEGALACGELQLFPARQAAAWRGGEVALTRTEFDLLAMLARMPGRVFTRDELLNQVWGYQHFPSTRTVDTHVLQLRQKLPDIPIETVRGVGYRLSGAGREAAAVAGPGLGGAGGRRAAAAGHPAGAGLSRLAFRRPRRRLAPVGRAGRRDVKRRAAPGLAHAAARAGVRPVRPRRAGGAAAWLGDLELDLIQRDIPLSRVYNVRLNGVSPRRDLRWSLRLPDAENSSPARRRATTAASSSWKARTRPPRCRRRVQAERAKRRRNLAAGSVAAWHGRAGLAAARRPQAGAASAYPAIRLPRPWLEQALLSQPDFELRWWQRRELGQTLRWPANPGEKLWASVSLLRAEFRGPSPSARSTAWRALGQF</sequence>
<dbReference type="AlphaFoldDB" id="A0A3S5DLB3"/>
<gene>
    <name evidence="11" type="primary">phoP</name>
    <name evidence="11" type="ORF">NCTC9695_01919</name>
</gene>
<evidence type="ECO:0000313" key="12">
    <source>
        <dbReference type="Proteomes" id="UP000275777"/>
    </source>
</evidence>
<dbReference type="Gene3D" id="1.10.10.10">
    <property type="entry name" value="Winged helix-like DNA-binding domain superfamily/Winged helix DNA-binding domain"/>
    <property type="match status" value="1"/>
</dbReference>
<keyword evidence="2" id="KW-0902">Two-component regulatory system</keyword>
<keyword evidence="3" id="KW-0805">Transcription regulation</keyword>
<evidence type="ECO:0000256" key="2">
    <source>
        <dbReference type="ARBA" id="ARBA00023012"/>
    </source>
</evidence>
<dbReference type="InterPro" id="IPR021290">
    <property type="entry name" value="DUF2861"/>
</dbReference>
<dbReference type="SMART" id="SM00448">
    <property type="entry name" value="REC"/>
    <property type="match status" value="1"/>
</dbReference>
<evidence type="ECO:0000259" key="10">
    <source>
        <dbReference type="PROSITE" id="PS51755"/>
    </source>
</evidence>
<proteinExistence type="predicted"/>
<reference evidence="11 12" key="1">
    <citation type="submission" date="2018-12" db="EMBL/GenBank/DDBJ databases">
        <authorList>
            <consortium name="Pathogen Informatics"/>
        </authorList>
    </citation>
    <scope>NUCLEOTIDE SEQUENCE [LARGE SCALE GENOMIC DNA]</scope>
    <source>
        <strain evidence="11 12">NCTC9695</strain>
    </source>
</reference>
<accession>A0A3S5DLB3</accession>